<dbReference type="InterPro" id="IPR036890">
    <property type="entry name" value="HATPase_C_sf"/>
</dbReference>
<proteinExistence type="predicted"/>
<evidence type="ECO:0000259" key="10">
    <source>
        <dbReference type="Pfam" id="PF07730"/>
    </source>
</evidence>
<keyword evidence="8" id="KW-0902">Two-component regulatory system</keyword>
<dbReference type="PANTHER" id="PTHR24421:SF10">
    <property type="entry name" value="NITRATE_NITRITE SENSOR PROTEIN NARQ"/>
    <property type="match status" value="1"/>
</dbReference>
<dbReference type="Gene3D" id="1.20.5.1930">
    <property type="match status" value="1"/>
</dbReference>
<keyword evidence="12" id="KW-1185">Reference proteome</keyword>
<dbReference type="PATRIC" id="fig|1075402.3.peg.5267"/>
<evidence type="ECO:0000256" key="4">
    <source>
        <dbReference type="ARBA" id="ARBA00022679"/>
    </source>
</evidence>
<dbReference type="EC" id="2.7.13.3" evidence="2"/>
<comment type="catalytic activity">
    <reaction evidence="1">
        <text>ATP + protein L-histidine = ADP + protein N-phospho-L-histidine.</text>
        <dbReference type="EC" id="2.7.13.3"/>
    </reaction>
</comment>
<sequence>MRRSLLDWTTDIGLFLLASAFAFTASGAAAPQDLSPRAEFYDLLAGGLGCAALFLRRRWPVPLAVTLLVAGTIGHFFTGPIMVALFTVASRCQPRLTAWVAALAFAPVPVFLLQIPGDSVEETSQSVTYFALVGASLGWGLYRRSRRELIRSLRDRAERAGEEARRQAREDIAREMHDVLAHRLSLLSVHAGALEFNPGAAQEDVRRAAGVIRDSAHQALEDMREIIGVLRSPTAEDRPQPDLTDLPSLVAESRAAGTRITLDEPAAELAQPPALTGRTAYRVVQEALTNARKHAPQDAVILAVGGAPGEGLTVRVSNPATAATGRNSPIPGAGQGLIGLAERVRLVGGTLEHAHTGDSFRLDAWLPWPA</sequence>
<evidence type="ECO:0000256" key="9">
    <source>
        <dbReference type="SAM" id="Phobius"/>
    </source>
</evidence>
<dbReference type="InterPro" id="IPR050482">
    <property type="entry name" value="Sensor_HK_TwoCompSys"/>
</dbReference>
<keyword evidence="7" id="KW-0067">ATP-binding</keyword>
<evidence type="ECO:0000256" key="1">
    <source>
        <dbReference type="ARBA" id="ARBA00000085"/>
    </source>
</evidence>
<dbReference type="GO" id="GO:0000155">
    <property type="term" value="F:phosphorelay sensor kinase activity"/>
    <property type="evidence" value="ECO:0007669"/>
    <property type="project" value="InterPro"/>
</dbReference>
<dbReference type="Gene3D" id="3.30.565.10">
    <property type="entry name" value="Histidine kinase-like ATPase, C-terminal domain"/>
    <property type="match status" value="1"/>
</dbReference>
<evidence type="ECO:0000313" key="12">
    <source>
        <dbReference type="Proteomes" id="UP000176101"/>
    </source>
</evidence>
<dbReference type="STRING" id="1075402.AN216_09380"/>
<keyword evidence="9" id="KW-1133">Transmembrane helix</keyword>
<evidence type="ECO:0000256" key="7">
    <source>
        <dbReference type="ARBA" id="ARBA00022840"/>
    </source>
</evidence>
<keyword evidence="9" id="KW-0812">Transmembrane</keyword>
<dbReference type="GO" id="GO:0005524">
    <property type="term" value="F:ATP binding"/>
    <property type="evidence" value="ECO:0007669"/>
    <property type="project" value="UniProtKB-KW"/>
</dbReference>
<name>A0A1E7KIU7_9ACTN</name>
<accession>A0A1E7KIU7</accession>
<protein>
    <recommendedName>
        <fullName evidence="2">histidine kinase</fullName>
        <ecNumber evidence="2">2.7.13.3</ecNumber>
    </recommendedName>
</protein>
<keyword evidence="5" id="KW-0547">Nucleotide-binding</keyword>
<dbReference type="GO" id="GO:0046983">
    <property type="term" value="F:protein dimerization activity"/>
    <property type="evidence" value="ECO:0007669"/>
    <property type="project" value="InterPro"/>
</dbReference>
<dbReference type="RefSeq" id="WP_070196179.1">
    <property type="nucleotide sequence ID" value="NZ_LJGU01000115.1"/>
</dbReference>
<evidence type="ECO:0000313" key="11">
    <source>
        <dbReference type="EMBL" id="OEV03860.1"/>
    </source>
</evidence>
<keyword evidence="9" id="KW-0472">Membrane</keyword>
<reference evidence="11 12" key="1">
    <citation type="journal article" date="2016" name="Front. Microbiol.">
        <title>Comparative Genomics Analysis of Streptomyces Species Reveals Their Adaptation to the Marine Environment and Their Diversity at the Genomic Level.</title>
        <authorList>
            <person name="Tian X."/>
            <person name="Zhang Z."/>
            <person name="Yang T."/>
            <person name="Chen M."/>
            <person name="Li J."/>
            <person name="Chen F."/>
            <person name="Yang J."/>
            <person name="Li W."/>
            <person name="Zhang B."/>
            <person name="Zhang Z."/>
            <person name="Wu J."/>
            <person name="Zhang C."/>
            <person name="Long L."/>
            <person name="Xiao J."/>
        </authorList>
    </citation>
    <scope>NUCLEOTIDE SEQUENCE [LARGE SCALE GENOMIC DNA]</scope>
    <source>
        <strain evidence="11 12">SCSIO 02100</strain>
    </source>
</reference>
<evidence type="ECO:0000256" key="6">
    <source>
        <dbReference type="ARBA" id="ARBA00022777"/>
    </source>
</evidence>
<dbReference type="SUPFAM" id="SSF55874">
    <property type="entry name" value="ATPase domain of HSP90 chaperone/DNA topoisomerase II/histidine kinase"/>
    <property type="match status" value="1"/>
</dbReference>
<dbReference type="PANTHER" id="PTHR24421">
    <property type="entry name" value="NITRATE/NITRITE SENSOR PROTEIN NARX-RELATED"/>
    <property type="match status" value="1"/>
</dbReference>
<keyword evidence="4" id="KW-0808">Transferase</keyword>
<evidence type="ECO:0000256" key="2">
    <source>
        <dbReference type="ARBA" id="ARBA00012438"/>
    </source>
</evidence>
<evidence type="ECO:0000256" key="5">
    <source>
        <dbReference type="ARBA" id="ARBA00022741"/>
    </source>
</evidence>
<keyword evidence="3" id="KW-0597">Phosphoprotein</keyword>
<feature type="transmembrane region" description="Helical" evidence="9">
    <location>
        <begin position="96"/>
        <end position="115"/>
    </location>
</feature>
<dbReference type="Pfam" id="PF07730">
    <property type="entry name" value="HisKA_3"/>
    <property type="match status" value="1"/>
</dbReference>
<dbReference type="EMBL" id="LJGU01000115">
    <property type="protein sequence ID" value="OEV03860.1"/>
    <property type="molecule type" value="Genomic_DNA"/>
</dbReference>
<feature type="transmembrane region" description="Helical" evidence="9">
    <location>
        <begin position="127"/>
        <end position="142"/>
    </location>
</feature>
<dbReference type="GO" id="GO:0016020">
    <property type="term" value="C:membrane"/>
    <property type="evidence" value="ECO:0007669"/>
    <property type="project" value="InterPro"/>
</dbReference>
<dbReference type="CDD" id="cd16917">
    <property type="entry name" value="HATPase_UhpB-NarQ-NarX-like"/>
    <property type="match status" value="1"/>
</dbReference>
<keyword evidence="6 11" id="KW-0418">Kinase</keyword>
<feature type="transmembrane region" description="Helical" evidence="9">
    <location>
        <begin position="63"/>
        <end position="89"/>
    </location>
</feature>
<dbReference type="OrthoDB" id="227596at2"/>
<dbReference type="InterPro" id="IPR011712">
    <property type="entry name" value="Sig_transdc_His_kin_sub3_dim/P"/>
</dbReference>
<evidence type="ECO:0000256" key="8">
    <source>
        <dbReference type="ARBA" id="ARBA00023012"/>
    </source>
</evidence>
<comment type="caution">
    <text evidence="11">The sequence shown here is derived from an EMBL/GenBank/DDBJ whole genome shotgun (WGS) entry which is preliminary data.</text>
</comment>
<dbReference type="Proteomes" id="UP000176101">
    <property type="component" value="Unassembled WGS sequence"/>
</dbReference>
<dbReference type="AlphaFoldDB" id="A0A1E7KIU7"/>
<evidence type="ECO:0000256" key="3">
    <source>
        <dbReference type="ARBA" id="ARBA00022553"/>
    </source>
</evidence>
<organism evidence="11 12">
    <name type="scientific">Streptomyces oceani</name>
    <dbReference type="NCBI Taxonomy" id="1075402"/>
    <lineage>
        <taxon>Bacteria</taxon>
        <taxon>Bacillati</taxon>
        <taxon>Actinomycetota</taxon>
        <taxon>Actinomycetes</taxon>
        <taxon>Kitasatosporales</taxon>
        <taxon>Streptomycetaceae</taxon>
        <taxon>Streptomyces</taxon>
    </lineage>
</organism>
<gene>
    <name evidence="11" type="ORF">AN216_09380</name>
</gene>
<feature type="domain" description="Signal transduction histidine kinase subgroup 3 dimerisation and phosphoacceptor" evidence="10">
    <location>
        <begin position="169"/>
        <end position="234"/>
    </location>
</feature>